<evidence type="ECO:0000259" key="9">
    <source>
        <dbReference type="Pfam" id="PF00534"/>
    </source>
</evidence>
<feature type="binding site" evidence="7">
    <location>
        <position position="131"/>
    </location>
    <ligand>
        <name>1D-myo-inositol 3-phosphate</name>
        <dbReference type="ChEBI" id="CHEBI:58401"/>
    </ligand>
</feature>
<evidence type="ECO:0000259" key="10">
    <source>
        <dbReference type="Pfam" id="PF13579"/>
    </source>
</evidence>
<keyword evidence="5 7" id="KW-0460">Magnesium</keyword>
<feature type="binding site" evidence="7">
    <location>
        <position position="155"/>
    </location>
    <ligand>
        <name>1D-myo-inositol 3-phosphate</name>
        <dbReference type="ChEBI" id="CHEBI:58401"/>
    </ligand>
</feature>
<feature type="binding site" evidence="7">
    <location>
        <position position="322"/>
    </location>
    <ligand>
        <name>UDP-N-acetyl-alpha-D-glucosamine</name>
        <dbReference type="ChEBI" id="CHEBI:57705"/>
    </ligand>
</feature>
<sequence length="457" mass="48261">MAEAHTGVARQRGTQPWPTPRRIATFSVHTSPLHQPGTGDAGGMNVYIVEVSRRLAEAGVEVEIFTRATSSDLPPVVEMAPGVHVRHVISGPFEGLAKEELPSQLCAFTTGVLRVEAARPPGYYDLVHSHYWLSGQVGWLAKERWGVPLVHTAHTLAKVKNARLAEGDRPEPKARVIGEEQVIAEADRLVANTAVEARDLIARYEADPARVEVVEPGVDLDRFRPPSSGLAGEARIAARRRLGLPEQGAIIAFVGRIQPLKAPDVLLHAIAELRARDPRIAATTTLVIAGGPSGSGLDRPTALIELAARLGVGDAVRFLPPQTGDDLPALYRAADLVAVPSHNESFGLVALEAQACGTPVVAAAVGGLVTAVRDGVSGVLIDGHDPADWARVLAGLLAAPRRRTELAHGAVVHARAFSWARTASGLLAVYRGAVAEHRAQLASELADGAQVVPLAAC</sequence>
<feature type="region of interest" description="Disordered" evidence="8">
    <location>
        <begin position="1"/>
        <end position="20"/>
    </location>
</feature>
<feature type="binding site" evidence="7">
    <location>
        <position position="352"/>
    </location>
    <ligand>
        <name>UDP-N-acetyl-alpha-D-glucosamine</name>
        <dbReference type="ChEBI" id="CHEBI:57705"/>
    </ligand>
</feature>
<dbReference type="PANTHER" id="PTHR12526">
    <property type="entry name" value="GLYCOSYLTRANSFERASE"/>
    <property type="match status" value="1"/>
</dbReference>
<keyword evidence="2 7" id="KW-0328">Glycosyltransferase</keyword>
<dbReference type="EC" id="2.4.1.250" evidence="7"/>
<dbReference type="Pfam" id="PF00534">
    <property type="entry name" value="Glycos_transf_1"/>
    <property type="match status" value="1"/>
</dbReference>
<proteinExistence type="inferred from homology"/>
<comment type="function">
    <text evidence="7">Catalyzes the transfer of a N-acetyl-glucosamine moiety to 1D-myo-inositol 3-phosphate to produce 1D-myo-inositol 2-acetamido-2-deoxy-glucopyranoside 3-phosphate in the mycothiol biosynthesis pathway.</text>
</comment>
<comment type="catalytic activity">
    <reaction evidence="6 7">
        <text>1D-myo-inositol 3-phosphate + UDP-N-acetyl-alpha-D-glucosamine = 1D-myo-inositol 2-acetamido-2-deoxy-alpha-D-glucopyranoside 3-phosphate + UDP + H(+)</text>
        <dbReference type="Rhea" id="RHEA:26188"/>
        <dbReference type="ChEBI" id="CHEBI:15378"/>
        <dbReference type="ChEBI" id="CHEBI:57705"/>
        <dbReference type="ChEBI" id="CHEBI:58223"/>
        <dbReference type="ChEBI" id="CHEBI:58401"/>
        <dbReference type="ChEBI" id="CHEBI:58892"/>
        <dbReference type="EC" id="2.4.1.250"/>
    </reaction>
</comment>
<feature type="binding site" evidence="7">
    <location>
        <position position="256"/>
    </location>
    <ligand>
        <name>UDP-N-acetyl-alpha-D-glucosamine</name>
        <dbReference type="ChEBI" id="CHEBI:57705"/>
    </ligand>
</feature>
<feature type="binding site" evidence="7">
    <location>
        <begin position="40"/>
        <end position="45"/>
    </location>
    <ligand>
        <name>1D-myo-inositol 3-phosphate</name>
        <dbReference type="ChEBI" id="CHEBI:58401"/>
    </ligand>
</feature>
<comment type="caution">
    <text evidence="11">The sequence shown here is derived from an EMBL/GenBank/DDBJ whole genome shotgun (WGS) entry which is preliminary data.</text>
</comment>
<evidence type="ECO:0000256" key="3">
    <source>
        <dbReference type="ARBA" id="ARBA00022679"/>
    </source>
</evidence>
<evidence type="ECO:0000313" key="12">
    <source>
        <dbReference type="Proteomes" id="UP001332243"/>
    </source>
</evidence>
<reference evidence="11 12" key="1">
    <citation type="submission" date="2024-01" db="EMBL/GenBank/DDBJ databases">
        <title>Genome insights into Plantactinospora sonchi sp. nov.</title>
        <authorList>
            <person name="Wang L."/>
        </authorList>
    </citation>
    <scope>NUCLEOTIDE SEQUENCE [LARGE SCALE GENOMIC DNA]</scope>
    <source>
        <strain evidence="11 12">NEAU-QY2</strain>
    </source>
</reference>
<accession>A0ABU7RS71</accession>
<gene>
    <name evidence="7 11" type="primary">mshA</name>
    <name evidence="11" type="ORF">V1633_12600</name>
</gene>
<dbReference type="NCBIfam" id="TIGR03449">
    <property type="entry name" value="mycothiol_MshA"/>
    <property type="match status" value="1"/>
</dbReference>
<feature type="binding site" evidence="7">
    <location>
        <position position="334"/>
    </location>
    <ligand>
        <name>Mg(2+)</name>
        <dbReference type="ChEBI" id="CHEBI:18420"/>
    </ligand>
</feature>
<feature type="binding site" evidence="7">
    <location>
        <position position="29"/>
    </location>
    <ligand>
        <name>1D-myo-inositol 3-phosphate</name>
        <dbReference type="ChEBI" id="CHEBI:58401"/>
    </ligand>
</feature>
<feature type="binding site" evidence="7">
    <location>
        <position position="175"/>
    </location>
    <ligand>
        <name>1D-myo-inositol 3-phosphate</name>
        <dbReference type="ChEBI" id="CHEBI:58401"/>
    </ligand>
</feature>
<protein>
    <recommendedName>
        <fullName evidence="7">D-inositol-3-phosphate glycosyltransferase</fullName>
        <ecNumber evidence="7">2.4.1.250</ecNumber>
    </recommendedName>
    <alternativeName>
        <fullName evidence="7">N-acetylglucosamine-inositol-phosphate N-acetylglucosaminyltransferase</fullName>
        <shortName evidence="7">GlcNAc-Ins-P N-acetylglucosaminyltransferase</shortName>
    </alternativeName>
</protein>
<dbReference type="SUPFAM" id="SSF53756">
    <property type="entry name" value="UDP-Glycosyltransferase/glycogen phosphorylase"/>
    <property type="match status" value="1"/>
</dbReference>
<keyword evidence="4 7" id="KW-0479">Metal-binding</keyword>
<organism evidence="11 12">
    <name type="scientific">Plantactinospora sonchi</name>
    <dbReference type="NCBI Taxonomy" id="1544735"/>
    <lineage>
        <taxon>Bacteria</taxon>
        <taxon>Bacillati</taxon>
        <taxon>Actinomycetota</taxon>
        <taxon>Actinomycetes</taxon>
        <taxon>Micromonosporales</taxon>
        <taxon>Micromonosporaceae</taxon>
        <taxon>Plantactinospora</taxon>
    </lineage>
</organism>
<feature type="binding site" evidence="7">
    <location>
        <position position="358"/>
    </location>
    <ligand>
        <name>Mg(2+)</name>
        <dbReference type="ChEBI" id="CHEBI:18420"/>
    </ligand>
</feature>
<feature type="domain" description="Glycosyl transferase family 1" evidence="9">
    <location>
        <begin position="237"/>
        <end position="406"/>
    </location>
</feature>
<evidence type="ECO:0000256" key="2">
    <source>
        <dbReference type="ARBA" id="ARBA00022676"/>
    </source>
</evidence>
<evidence type="ECO:0000256" key="1">
    <source>
        <dbReference type="ARBA" id="ARBA00008449"/>
    </source>
</evidence>
<comment type="subunit">
    <text evidence="7">Homodimer.</text>
</comment>
<feature type="binding site" evidence="7">
    <location>
        <position position="43"/>
    </location>
    <ligand>
        <name>UDP-N-acetyl-alpha-D-glucosamine</name>
        <dbReference type="ChEBI" id="CHEBI:57705"/>
    </ligand>
</feature>
<dbReference type="InterPro" id="IPR001296">
    <property type="entry name" value="Glyco_trans_1"/>
</dbReference>
<feature type="binding site" evidence="7">
    <location>
        <position position="331"/>
    </location>
    <ligand>
        <name>Mg(2+)</name>
        <dbReference type="ChEBI" id="CHEBI:18420"/>
    </ligand>
</feature>
<keyword evidence="3 7" id="KW-0808">Transferase</keyword>
<dbReference type="InterPro" id="IPR028098">
    <property type="entry name" value="Glyco_trans_4-like_N"/>
</dbReference>
<feature type="domain" description="Glycosyltransferase subfamily 4-like N-terminal" evidence="10">
    <location>
        <begin position="42"/>
        <end position="217"/>
    </location>
</feature>
<dbReference type="InterPro" id="IPR017814">
    <property type="entry name" value="Mycothiol_biosynthesis_MshA"/>
</dbReference>
<dbReference type="Pfam" id="PF13579">
    <property type="entry name" value="Glyco_trans_4_4"/>
    <property type="match status" value="1"/>
</dbReference>
<evidence type="ECO:0000256" key="6">
    <source>
        <dbReference type="ARBA" id="ARBA00048131"/>
    </source>
</evidence>
<feature type="binding site" evidence="7">
    <location>
        <position position="98"/>
    </location>
    <ligand>
        <name>1D-myo-inositol 3-phosphate</name>
        <dbReference type="ChEBI" id="CHEBI:58401"/>
    </ligand>
</feature>
<dbReference type="CDD" id="cd03800">
    <property type="entry name" value="GT4_sucrose_synthase"/>
    <property type="match status" value="1"/>
</dbReference>
<dbReference type="PANTHER" id="PTHR12526:SF510">
    <property type="entry name" value="D-INOSITOL 3-PHOSPHATE GLYCOSYLTRANSFERASE"/>
    <property type="match status" value="1"/>
</dbReference>
<feature type="binding site" evidence="7">
    <location>
        <position position="261"/>
    </location>
    <ligand>
        <name>UDP-N-acetyl-alpha-D-glucosamine</name>
        <dbReference type="ChEBI" id="CHEBI:57705"/>
    </ligand>
</feature>
<dbReference type="Gene3D" id="3.40.50.2000">
    <property type="entry name" value="Glycogen Phosphorylase B"/>
    <property type="match status" value="2"/>
</dbReference>
<feature type="binding site" evidence="7">
    <location>
        <position position="332"/>
    </location>
    <ligand>
        <name>Mg(2+)</name>
        <dbReference type="ChEBI" id="CHEBI:18420"/>
    </ligand>
</feature>
<dbReference type="GO" id="GO:0102710">
    <property type="term" value="F:D-inositol-3-phosphate glycosyltransferase activity"/>
    <property type="evidence" value="ECO:0007669"/>
    <property type="project" value="UniProtKB-EC"/>
</dbReference>
<dbReference type="HAMAP" id="MF_01695">
    <property type="entry name" value="MshA"/>
    <property type="match status" value="1"/>
</dbReference>
<dbReference type="Proteomes" id="UP001332243">
    <property type="component" value="Unassembled WGS sequence"/>
</dbReference>
<keyword evidence="12" id="KW-1185">Reference proteome</keyword>
<comment type="similarity">
    <text evidence="1 7">Belongs to the glycosyltransferase group 1 family. MshA subfamily.</text>
</comment>
<dbReference type="RefSeq" id="WP_331214451.1">
    <property type="nucleotide sequence ID" value="NZ_JAZGQK010000010.1"/>
</dbReference>
<evidence type="ECO:0000256" key="5">
    <source>
        <dbReference type="ARBA" id="ARBA00022842"/>
    </source>
</evidence>
<evidence type="ECO:0000256" key="7">
    <source>
        <dbReference type="HAMAP-Rule" id="MF_01695"/>
    </source>
</evidence>
<feature type="binding site" evidence="7">
    <location>
        <position position="344"/>
    </location>
    <ligand>
        <name>UDP-N-acetyl-alpha-D-glucosamine</name>
        <dbReference type="ChEBI" id="CHEBI:57705"/>
    </ligand>
</feature>
<dbReference type="EMBL" id="JAZGQK010000010">
    <property type="protein sequence ID" value="MEE6259327.1"/>
    <property type="molecule type" value="Genomic_DNA"/>
</dbReference>
<evidence type="ECO:0000256" key="4">
    <source>
        <dbReference type="ARBA" id="ARBA00022723"/>
    </source>
</evidence>
<name>A0ABU7RS71_9ACTN</name>
<evidence type="ECO:0000313" key="11">
    <source>
        <dbReference type="EMBL" id="MEE6259327.1"/>
    </source>
</evidence>
<feature type="binding site" evidence="7">
    <location>
        <begin position="35"/>
        <end position="36"/>
    </location>
    <ligand>
        <name>UDP-N-acetyl-alpha-D-glucosamine</name>
        <dbReference type="ChEBI" id="CHEBI:57705"/>
    </ligand>
</feature>
<evidence type="ECO:0000256" key="8">
    <source>
        <dbReference type="SAM" id="MobiDB-lite"/>
    </source>
</evidence>